<gene>
    <name evidence="4" type="ORF">B7P43_G11181</name>
</gene>
<evidence type="ECO:0000256" key="2">
    <source>
        <dbReference type="ARBA" id="ARBA00023043"/>
    </source>
</evidence>
<proteinExistence type="predicted"/>
<dbReference type="Pfam" id="PF13857">
    <property type="entry name" value="Ank_5"/>
    <property type="match status" value="1"/>
</dbReference>
<dbReference type="SUPFAM" id="SSF48403">
    <property type="entry name" value="Ankyrin repeat"/>
    <property type="match status" value="1"/>
</dbReference>
<comment type="caution">
    <text evidence="4">The sequence shown here is derived from an EMBL/GenBank/DDBJ whole genome shotgun (WGS) entry which is preliminary data.</text>
</comment>
<reference evidence="4 5" key="1">
    <citation type="submission" date="2017-12" db="EMBL/GenBank/DDBJ databases">
        <title>Hemimetabolous genomes reveal molecular basis of termite eusociality.</title>
        <authorList>
            <person name="Harrison M.C."/>
            <person name="Jongepier E."/>
            <person name="Robertson H.M."/>
            <person name="Arning N."/>
            <person name="Bitard-Feildel T."/>
            <person name="Chao H."/>
            <person name="Childers C.P."/>
            <person name="Dinh H."/>
            <person name="Doddapaneni H."/>
            <person name="Dugan S."/>
            <person name="Gowin J."/>
            <person name="Greiner C."/>
            <person name="Han Y."/>
            <person name="Hu H."/>
            <person name="Hughes D.S.T."/>
            <person name="Huylmans A.-K."/>
            <person name="Kemena C."/>
            <person name="Kremer L.P.M."/>
            <person name="Lee S.L."/>
            <person name="Lopez-Ezquerra A."/>
            <person name="Mallet L."/>
            <person name="Monroy-Kuhn J.M."/>
            <person name="Moser A."/>
            <person name="Murali S.C."/>
            <person name="Muzny D.M."/>
            <person name="Otani S."/>
            <person name="Piulachs M.-D."/>
            <person name="Poelchau M."/>
            <person name="Qu J."/>
            <person name="Schaub F."/>
            <person name="Wada-Katsumata A."/>
            <person name="Worley K.C."/>
            <person name="Xie Q."/>
            <person name="Ylla G."/>
            <person name="Poulsen M."/>
            <person name="Gibbs R.A."/>
            <person name="Schal C."/>
            <person name="Richards S."/>
            <person name="Belles X."/>
            <person name="Korb J."/>
            <person name="Bornberg-Bauer E."/>
        </authorList>
    </citation>
    <scope>NUCLEOTIDE SEQUENCE [LARGE SCALE GENOMIC DNA]</scope>
    <source>
        <tissue evidence="4">Whole body</tissue>
    </source>
</reference>
<dbReference type="PANTHER" id="PTHR24198">
    <property type="entry name" value="ANKYRIN REPEAT AND PROTEIN KINASE DOMAIN-CONTAINING PROTEIN"/>
    <property type="match status" value="1"/>
</dbReference>
<dbReference type="InterPro" id="IPR036770">
    <property type="entry name" value="Ankyrin_rpt-contain_sf"/>
</dbReference>
<keyword evidence="5" id="KW-1185">Reference proteome</keyword>
<dbReference type="AlphaFoldDB" id="A0A2J7PX49"/>
<organism evidence="4 5">
    <name type="scientific">Cryptotermes secundus</name>
    <dbReference type="NCBI Taxonomy" id="105785"/>
    <lineage>
        <taxon>Eukaryota</taxon>
        <taxon>Metazoa</taxon>
        <taxon>Ecdysozoa</taxon>
        <taxon>Arthropoda</taxon>
        <taxon>Hexapoda</taxon>
        <taxon>Insecta</taxon>
        <taxon>Pterygota</taxon>
        <taxon>Neoptera</taxon>
        <taxon>Polyneoptera</taxon>
        <taxon>Dictyoptera</taxon>
        <taxon>Blattodea</taxon>
        <taxon>Blattoidea</taxon>
        <taxon>Termitoidae</taxon>
        <taxon>Kalotermitidae</taxon>
        <taxon>Cryptotermitinae</taxon>
        <taxon>Cryptotermes</taxon>
    </lineage>
</organism>
<dbReference type="PROSITE" id="PS50297">
    <property type="entry name" value="ANK_REP_REGION"/>
    <property type="match status" value="1"/>
</dbReference>
<dbReference type="PROSITE" id="PS50088">
    <property type="entry name" value="ANK_REPEAT"/>
    <property type="match status" value="1"/>
</dbReference>
<dbReference type="SMART" id="SM00248">
    <property type="entry name" value="ANK"/>
    <property type="match status" value="2"/>
</dbReference>
<evidence type="ECO:0000313" key="5">
    <source>
        <dbReference type="Proteomes" id="UP000235965"/>
    </source>
</evidence>
<feature type="repeat" description="ANK" evidence="3">
    <location>
        <begin position="93"/>
        <end position="125"/>
    </location>
</feature>
<dbReference type="Proteomes" id="UP000235965">
    <property type="component" value="Unassembled WGS sequence"/>
</dbReference>
<evidence type="ECO:0000313" key="4">
    <source>
        <dbReference type="EMBL" id="PNF20907.1"/>
    </source>
</evidence>
<dbReference type="InterPro" id="IPR002110">
    <property type="entry name" value="Ankyrin_rpt"/>
</dbReference>
<keyword evidence="1" id="KW-0677">Repeat</keyword>
<sequence>MTNSQLASLSWCEAPIWDPTPDFYECQTVPGLLMWSTFFDERRGADVTMRTKKGDTPMFLAIYRVTKKPHAFDPECIDILYNAGCNINIPKSHGYTPLHLAAKAGNVDLVRWLLVHGADPDSVTKCNKKAVDFAYKRGMTIQ</sequence>
<accession>A0A2J7PX49</accession>
<name>A0A2J7PX49_9NEOP</name>
<dbReference type="STRING" id="105785.A0A2J7PX49"/>
<dbReference type="OrthoDB" id="194358at2759"/>
<protein>
    <submittedName>
        <fullName evidence="4">Uncharacterized protein</fullName>
    </submittedName>
</protein>
<evidence type="ECO:0000256" key="1">
    <source>
        <dbReference type="ARBA" id="ARBA00022737"/>
    </source>
</evidence>
<keyword evidence="2 3" id="KW-0040">ANK repeat</keyword>
<evidence type="ECO:0000256" key="3">
    <source>
        <dbReference type="PROSITE-ProRule" id="PRU00023"/>
    </source>
</evidence>
<dbReference type="EMBL" id="NEVH01020862">
    <property type="protein sequence ID" value="PNF20907.1"/>
    <property type="molecule type" value="Genomic_DNA"/>
</dbReference>
<dbReference type="PANTHER" id="PTHR24198:SF165">
    <property type="entry name" value="ANKYRIN REPEAT-CONTAINING PROTEIN-RELATED"/>
    <property type="match status" value="1"/>
</dbReference>
<dbReference type="InParanoid" id="A0A2J7PX49"/>
<dbReference type="Gene3D" id="1.25.40.20">
    <property type="entry name" value="Ankyrin repeat-containing domain"/>
    <property type="match status" value="1"/>
</dbReference>